<dbReference type="PROSITE" id="PS50297">
    <property type="entry name" value="ANK_REP_REGION"/>
    <property type="match status" value="3"/>
</dbReference>
<dbReference type="InterPro" id="IPR036770">
    <property type="entry name" value="Ankyrin_rpt-contain_sf"/>
</dbReference>
<accession>A0A8K0VXG1</accession>
<dbReference type="AlphaFoldDB" id="A0A8K0VXG1"/>
<dbReference type="PANTHER" id="PTHR24198">
    <property type="entry name" value="ANKYRIN REPEAT AND PROTEIN KINASE DOMAIN-CONTAINING PROTEIN"/>
    <property type="match status" value="1"/>
</dbReference>
<dbReference type="SUPFAM" id="SSF48403">
    <property type="entry name" value="Ankyrin repeat"/>
    <property type="match status" value="1"/>
</dbReference>
<dbReference type="PANTHER" id="PTHR24198:SF194">
    <property type="entry name" value="INVERSIN-A"/>
    <property type="match status" value="1"/>
</dbReference>
<evidence type="ECO:0000313" key="6">
    <source>
        <dbReference type="Proteomes" id="UP000813461"/>
    </source>
</evidence>
<proteinExistence type="predicted"/>
<evidence type="ECO:0000259" key="4">
    <source>
        <dbReference type="Pfam" id="PF14420"/>
    </source>
</evidence>
<dbReference type="Pfam" id="PF12796">
    <property type="entry name" value="Ank_2"/>
    <property type="match status" value="1"/>
</dbReference>
<name>A0A8K0VXG1_9PLEO</name>
<dbReference type="Gene3D" id="1.25.40.20">
    <property type="entry name" value="Ankyrin repeat-containing domain"/>
    <property type="match status" value="1"/>
</dbReference>
<comment type="caution">
    <text evidence="5">The sequence shown here is derived from an EMBL/GenBank/DDBJ whole genome shotgun (WGS) entry which is preliminary data.</text>
</comment>
<dbReference type="OrthoDB" id="539213at2759"/>
<dbReference type="InterPro" id="IPR025676">
    <property type="entry name" value="Clr5_dom"/>
</dbReference>
<evidence type="ECO:0000256" key="3">
    <source>
        <dbReference type="PROSITE-ProRule" id="PRU00023"/>
    </source>
</evidence>
<feature type="domain" description="Clr5" evidence="4">
    <location>
        <begin position="22"/>
        <end position="48"/>
    </location>
</feature>
<dbReference type="EMBL" id="JAGMVJ010000012">
    <property type="protein sequence ID" value="KAH7084126.1"/>
    <property type="molecule type" value="Genomic_DNA"/>
</dbReference>
<dbReference type="SMART" id="SM00248">
    <property type="entry name" value="ANK"/>
    <property type="match status" value="5"/>
</dbReference>
<dbReference type="Proteomes" id="UP000813461">
    <property type="component" value="Unassembled WGS sequence"/>
</dbReference>
<evidence type="ECO:0000256" key="1">
    <source>
        <dbReference type="ARBA" id="ARBA00022737"/>
    </source>
</evidence>
<evidence type="ECO:0000313" key="5">
    <source>
        <dbReference type="EMBL" id="KAH7084126.1"/>
    </source>
</evidence>
<dbReference type="Pfam" id="PF14420">
    <property type="entry name" value="Clr5"/>
    <property type="match status" value="1"/>
</dbReference>
<gene>
    <name evidence="5" type="ORF">FB567DRAFT_528443</name>
</gene>
<protein>
    <recommendedName>
        <fullName evidence="4">Clr5 domain-containing protein</fullName>
    </recommendedName>
</protein>
<keyword evidence="6" id="KW-1185">Reference proteome</keyword>
<evidence type="ECO:0000256" key="2">
    <source>
        <dbReference type="ARBA" id="ARBA00023043"/>
    </source>
</evidence>
<sequence length="1097" mass="122801">MEAPKEIVDRYTASELEGPGGVIEWMIEHHNFKASKAQYEYKFRKWGIWKYEGAKRTTKRVAATTTAHTAPNLASPYGSSSEIEGGSALMLPLGSRSWLSTSRTTTASPITSKSGEIVYSDNDLGLTDLFNSETASTAPANLEWNLEVVGAYPWMIKLDRTFMPDFNTHMTQLENRHPKFASACRMLIPRANAFVMEIAGSDLQFSLGQYFMSLLLNNKQSPAGVTLDQIHRMFRSLGAAVVKRCFGSLDQNHADVLKERVFAAAIADDDKRAVLAMLEMKFCLRHAIYIEGRCGSQGPQMPLCAALIGERHNVARAIADHICRKHSTQDLDDILDRLLISYGLHGTTRAIYHLWSEVVRKFLDAGAMITFRCFKFAKRDTELLQWLLTRCENTFMDHIRANLLHRCLEEDGYHSLWKELCDPLHRLVLGFLSNHVQMIPQKDPAVTAAFWKALASAAKNRCAWGTNLILTTSVDLSIALRHPNNDQETSEQFIDACRNNDWSLIEEITLAAAAHRNPGLTPTCDPHPSERGLYESLLEALSSCCRLPRQEQKRLDHHASTPAGKRLIRRLHEEDLTLYALKSSISKAIRARCHELTLALSPKLEFVYFENDSLLLLLEYNELSIISHIITHDKSWGYLLRPGRQQRRFDKIDDLFYRQLPEHKAFRDPHIPIADDEIILRFLAYHAMKTQDYELLDWLIRTGLYTGDIHVLLGHIDSQVLSLEEVSSYSPRFCERQKGFYRRQHYIRRGGLSSFLCSLLAVAAEHGDIKTIEFLLSRGVITGLSTALMTAVGAGSSMMVLEVLLRGSFHSLKARPQDFGAGALRAAVYTRQDKVLQFLSERVAVNGVEFLRIERSGKTLRLSPMTPLGEAILRRELQAAKVLIANRTEVNGLVAFMDHEKTGSFMNENGAILTRASPLLAAIDTEDLNMVKLLVDSGADVDYPPRQGLMRTPLQRAAEIGNLEIVQHLLAMGAAVDSVPCYSGGTPLQLASLGGHVSIAKFLLEKGANVNHLPAEGEGRTALEAAAEWNRIDMMSELVSRGVNFGLIMDDRGSTQYQCALSFAKQNGMMASMRFLKQLAKAAGYAAFDYTPESEDD</sequence>
<feature type="repeat" description="ANK" evidence="3">
    <location>
        <begin position="949"/>
        <end position="981"/>
    </location>
</feature>
<organism evidence="5 6">
    <name type="scientific">Paraphoma chrysanthemicola</name>
    <dbReference type="NCBI Taxonomy" id="798071"/>
    <lineage>
        <taxon>Eukaryota</taxon>
        <taxon>Fungi</taxon>
        <taxon>Dikarya</taxon>
        <taxon>Ascomycota</taxon>
        <taxon>Pezizomycotina</taxon>
        <taxon>Dothideomycetes</taxon>
        <taxon>Pleosporomycetidae</taxon>
        <taxon>Pleosporales</taxon>
        <taxon>Pleosporineae</taxon>
        <taxon>Phaeosphaeriaceae</taxon>
        <taxon>Paraphoma</taxon>
    </lineage>
</organism>
<reference evidence="5" key="1">
    <citation type="journal article" date="2021" name="Nat. Commun.">
        <title>Genetic determinants of endophytism in the Arabidopsis root mycobiome.</title>
        <authorList>
            <person name="Mesny F."/>
            <person name="Miyauchi S."/>
            <person name="Thiergart T."/>
            <person name="Pickel B."/>
            <person name="Atanasova L."/>
            <person name="Karlsson M."/>
            <person name="Huettel B."/>
            <person name="Barry K.W."/>
            <person name="Haridas S."/>
            <person name="Chen C."/>
            <person name="Bauer D."/>
            <person name="Andreopoulos W."/>
            <person name="Pangilinan J."/>
            <person name="LaButti K."/>
            <person name="Riley R."/>
            <person name="Lipzen A."/>
            <person name="Clum A."/>
            <person name="Drula E."/>
            <person name="Henrissat B."/>
            <person name="Kohler A."/>
            <person name="Grigoriev I.V."/>
            <person name="Martin F.M."/>
            <person name="Hacquard S."/>
        </authorList>
    </citation>
    <scope>NUCLEOTIDE SEQUENCE</scope>
    <source>
        <strain evidence="5">MPI-SDFR-AT-0120</strain>
    </source>
</reference>
<dbReference type="InterPro" id="IPR002110">
    <property type="entry name" value="Ankyrin_rpt"/>
</dbReference>
<keyword evidence="1" id="KW-0677">Repeat</keyword>
<dbReference type="PROSITE" id="PS50088">
    <property type="entry name" value="ANK_REPEAT"/>
    <property type="match status" value="3"/>
</dbReference>
<feature type="repeat" description="ANK" evidence="3">
    <location>
        <begin position="914"/>
        <end position="946"/>
    </location>
</feature>
<keyword evidence="2 3" id="KW-0040">ANK repeat</keyword>
<feature type="repeat" description="ANK" evidence="3">
    <location>
        <begin position="983"/>
        <end position="1015"/>
    </location>
</feature>